<accession>A0A2L0D1Z3</accession>
<protein>
    <submittedName>
        <fullName evidence="2">Transcriptional regulator</fullName>
    </submittedName>
</protein>
<keyword evidence="3" id="KW-1185">Reference proteome</keyword>
<dbReference type="Gene3D" id="1.10.10.2840">
    <property type="entry name" value="PucR C-terminal helix-turn-helix domain"/>
    <property type="match status" value="1"/>
</dbReference>
<evidence type="ECO:0000313" key="3">
    <source>
        <dbReference type="Proteomes" id="UP000238956"/>
    </source>
</evidence>
<evidence type="ECO:0000313" key="2">
    <source>
        <dbReference type="EMBL" id="AUW95847.1"/>
    </source>
</evidence>
<gene>
    <name evidence="2" type="ORF">C0J00_01245</name>
</gene>
<dbReference type="InterPro" id="IPR025736">
    <property type="entry name" value="PucR_C-HTH_dom"/>
</dbReference>
<dbReference type="PANTHER" id="PTHR33744:SF15">
    <property type="entry name" value="CARBOHYDRATE DIACID REGULATOR"/>
    <property type="match status" value="1"/>
</dbReference>
<reference evidence="2 3" key="1">
    <citation type="submission" date="2017-12" db="EMBL/GenBank/DDBJ databases">
        <authorList>
            <person name="Hurst M.R.H."/>
        </authorList>
    </citation>
    <scope>NUCLEOTIDE SEQUENCE [LARGE SCALE GENOMIC DNA]</scope>
    <source>
        <strain evidence="2 3">TH11417</strain>
    </source>
</reference>
<feature type="domain" description="PucR C-terminal helix-turn-helix" evidence="1">
    <location>
        <begin position="233"/>
        <end position="283"/>
    </location>
</feature>
<dbReference type="OrthoDB" id="9792148at2"/>
<dbReference type="SUPFAM" id="SSF46689">
    <property type="entry name" value="Homeodomain-like"/>
    <property type="match status" value="1"/>
</dbReference>
<dbReference type="Proteomes" id="UP000238956">
    <property type="component" value="Chromosome"/>
</dbReference>
<organism evidence="2 3">
    <name type="scientific">Streptococcus pluranimalium</name>
    <dbReference type="NCBI Taxonomy" id="82348"/>
    <lineage>
        <taxon>Bacteria</taxon>
        <taxon>Bacillati</taxon>
        <taxon>Bacillota</taxon>
        <taxon>Bacilli</taxon>
        <taxon>Lactobacillales</taxon>
        <taxon>Streptococcaceae</taxon>
        <taxon>Streptococcus</taxon>
    </lineage>
</organism>
<dbReference type="RefSeq" id="WP_104967188.1">
    <property type="nucleotide sequence ID" value="NZ_CP025536.1"/>
</dbReference>
<sequence length="288" mass="32380">MIIDEGSCMVFSGLFPRAVVSSDATASKDTFVFPYEQGFLHLPKTDLTERELALIHLLAKSDEEAVTTNPWLSFLQGDTALPIAKKALQLVYLHHSTALPEDLRELLEAIFPNSLLVTKLSNQQSLLVLDASDTQDTSVVIKDILPTVESDFGISLKVFIGNAWIGFSEQDLQVTLIKEYALFQEYYDAKAQQSATTFAQTLLWGLAKDKEVEQLSQKLLTLLDKLKDGRELVTAMWQEHGNLVQTAQRLFIHRNSLQYRLDKCYQATGLNLKDLDDLALAYLLILKD</sequence>
<dbReference type="Pfam" id="PF13556">
    <property type="entry name" value="HTH_30"/>
    <property type="match status" value="1"/>
</dbReference>
<name>A0A2L0D1Z3_9STRE</name>
<dbReference type="InterPro" id="IPR042070">
    <property type="entry name" value="PucR_C-HTH_sf"/>
</dbReference>
<proteinExistence type="predicted"/>
<dbReference type="EMBL" id="CP025536">
    <property type="protein sequence ID" value="AUW95847.1"/>
    <property type="molecule type" value="Genomic_DNA"/>
</dbReference>
<reference evidence="2 3" key="2">
    <citation type="submission" date="2018-02" db="EMBL/GenBank/DDBJ databases">
        <title>Whole genome sequencing analysis of Streptococcus pluranimalium isolated from cattle infected mastitis in China.</title>
        <authorList>
            <person name="Zhang J.-R."/>
            <person name="Hu G.-Z."/>
        </authorList>
    </citation>
    <scope>NUCLEOTIDE SEQUENCE [LARGE SCALE GENOMIC DNA]</scope>
    <source>
        <strain evidence="2 3">TH11417</strain>
    </source>
</reference>
<dbReference type="InterPro" id="IPR051448">
    <property type="entry name" value="CdaR-like_regulators"/>
</dbReference>
<dbReference type="AlphaFoldDB" id="A0A2L0D1Z3"/>
<dbReference type="InterPro" id="IPR009057">
    <property type="entry name" value="Homeodomain-like_sf"/>
</dbReference>
<dbReference type="GeneID" id="98392536"/>
<dbReference type="PANTHER" id="PTHR33744">
    <property type="entry name" value="CARBOHYDRATE DIACID REGULATOR"/>
    <property type="match status" value="1"/>
</dbReference>
<evidence type="ECO:0000259" key="1">
    <source>
        <dbReference type="Pfam" id="PF13556"/>
    </source>
</evidence>
<dbReference type="KEGG" id="splr:C0J00_01245"/>